<proteinExistence type="inferred from homology"/>
<dbReference type="InterPro" id="IPR050121">
    <property type="entry name" value="Cytochrome_P450_monoxygenase"/>
</dbReference>
<dbReference type="PANTHER" id="PTHR24305">
    <property type="entry name" value="CYTOCHROME P450"/>
    <property type="match status" value="1"/>
</dbReference>
<keyword evidence="4 8" id="KW-0560">Oxidoreductase</keyword>
<keyword evidence="5 7" id="KW-0408">Iron</keyword>
<dbReference type="EMBL" id="MU004393">
    <property type="protein sequence ID" value="KAF2652803.1"/>
    <property type="molecule type" value="Genomic_DNA"/>
</dbReference>
<keyword evidence="3 7" id="KW-0479">Metal-binding</keyword>
<evidence type="ECO:0000313" key="10">
    <source>
        <dbReference type="Proteomes" id="UP000799324"/>
    </source>
</evidence>
<dbReference type="GO" id="GO:0016705">
    <property type="term" value="F:oxidoreductase activity, acting on paired donors, with incorporation or reduction of molecular oxygen"/>
    <property type="evidence" value="ECO:0007669"/>
    <property type="project" value="InterPro"/>
</dbReference>
<evidence type="ECO:0000256" key="7">
    <source>
        <dbReference type="PIRSR" id="PIRSR602401-1"/>
    </source>
</evidence>
<evidence type="ECO:0000256" key="6">
    <source>
        <dbReference type="ARBA" id="ARBA00023033"/>
    </source>
</evidence>
<evidence type="ECO:0000256" key="8">
    <source>
        <dbReference type="RuleBase" id="RU000461"/>
    </source>
</evidence>
<reference evidence="9" key="1">
    <citation type="journal article" date="2020" name="Stud. Mycol.">
        <title>101 Dothideomycetes genomes: a test case for predicting lifestyles and emergence of pathogens.</title>
        <authorList>
            <person name="Haridas S."/>
            <person name="Albert R."/>
            <person name="Binder M."/>
            <person name="Bloem J."/>
            <person name="Labutti K."/>
            <person name="Salamov A."/>
            <person name="Andreopoulos B."/>
            <person name="Baker S."/>
            <person name="Barry K."/>
            <person name="Bills G."/>
            <person name="Bluhm B."/>
            <person name="Cannon C."/>
            <person name="Castanera R."/>
            <person name="Culley D."/>
            <person name="Daum C."/>
            <person name="Ezra D."/>
            <person name="Gonzalez J."/>
            <person name="Henrissat B."/>
            <person name="Kuo A."/>
            <person name="Liang C."/>
            <person name="Lipzen A."/>
            <person name="Lutzoni F."/>
            <person name="Magnuson J."/>
            <person name="Mondo S."/>
            <person name="Nolan M."/>
            <person name="Ohm R."/>
            <person name="Pangilinan J."/>
            <person name="Park H.-J."/>
            <person name="Ramirez L."/>
            <person name="Alfaro M."/>
            <person name="Sun H."/>
            <person name="Tritt A."/>
            <person name="Yoshinaga Y."/>
            <person name="Zwiers L.-H."/>
            <person name="Turgeon B."/>
            <person name="Goodwin S."/>
            <person name="Spatafora J."/>
            <person name="Crous P."/>
            <person name="Grigoriev I."/>
        </authorList>
    </citation>
    <scope>NUCLEOTIDE SEQUENCE</scope>
    <source>
        <strain evidence="9">CBS 122681</strain>
    </source>
</reference>
<evidence type="ECO:0000256" key="2">
    <source>
        <dbReference type="ARBA" id="ARBA00010617"/>
    </source>
</evidence>
<dbReference type="Proteomes" id="UP000799324">
    <property type="component" value="Unassembled WGS sequence"/>
</dbReference>
<name>A0A6A6T1P0_9PLEO</name>
<organism evidence="9 10">
    <name type="scientific">Lophiostoma macrostomum CBS 122681</name>
    <dbReference type="NCBI Taxonomy" id="1314788"/>
    <lineage>
        <taxon>Eukaryota</taxon>
        <taxon>Fungi</taxon>
        <taxon>Dikarya</taxon>
        <taxon>Ascomycota</taxon>
        <taxon>Pezizomycotina</taxon>
        <taxon>Dothideomycetes</taxon>
        <taxon>Pleosporomycetidae</taxon>
        <taxon>Pleosporales</taxon>
        <taxon>Lophiostomataceae</taxon>
        <taxon>Lophiostoma</taxon>
    </lineage>
</organism>
<feature type="binding site" description="axial binding residue" evidence="7">
    <location>
        <position position="413"/>
    </location>
    <ligand>
        <name>heme</name>
        <dbReference type="ChEBI" id="CHEBI:30413"/>
    </ligand>
    <ligandPart>
        <name>Fe</name>
        <dbReference type="ChEBI" id="CHEBI:18248"/>
    </ligandPart>
</feature>
<dbReference type="PRINTS" id="PR00463">
    <property type="entry name" value="EP450I"/>
</dbReference>
<accession>A0A6A6T1P0</accession>
<sequence length="469" mass="52967">MFYVLALAAAITILYGVLVATYRVLLSPLSNVPGPRLAAITQGYEMIAPNEVHINDPPYVETHFSTSSTLKLNKYAPHKDQFGMPESTFSTIDADLHETRRGALAPFFSRRSISSLEPTLVEKVTKTCNRLEEFKRNKTPVDLRLLFSCLTTDIITEYAFPHCFNLLSTPDLAPAWRDTFAEGLRNFQWFKHFPSLWNLLRSIPDSVLLKMAPQMAITQEWERGNQKLVQEIVDSFDPAKKSNSNITIFHELLSSDLPQHEKSYERLWQEGSALIGAGVETTSNTLCVALYYLSLHPEIRSKLEVELKQAMPTPDHLAPWAKLETLPYLSAVIKEALRLAYGTTSRFIRVAPQASLKYDRYTFPPGTAVSMSAMLLCEHPSIFKEPKLFRPERWLEEDGSSDLLVFGRGTRMCAGQNLAYAELYLTFAAIVRKFELALYDTDFSDIEAVCDATMPMPKADTKGVRVFVS</sequence>
<dbReference type="InterPro" id="IPR036396">
    <property type="entry name" value="Cyt_P450_sf"/>
</dbReference>
<dbReference type="AlphaFoldDB" id="A0A6A6T1P0"/>
<dbReference type="CDD" id="cd11062">
    <property type="entry name" value="CYP58-like"/>
    <property type="match status" value="1"/>
</dbReference>
<dbReference type="InterPro" id="IPR002401">
    <property type="entry name" value="Cyt_P450_E_grp-I"/>
</dbReference>
<dbReference type="InterPro" id="IPR017972">
    <property type="entry name" value="Cyt_P450_CS"/>
</dbReference>
<evidence type="ECO:0000256" key="4">
    <source>
        <dbReference type="ARBA" id="ARBA00023002"/>
    </source>
</evidence>
<dbReference type="PANTHER" id="PTHR24305:SF157">
    <property type="entry name" value="N-ACETYLTRYPTOPHAN 6-HYDROXYLASE IVOC-RELATED"/>
    <property type="match status" value="1"/>
</dbReference>
<dbReference type="SUPFAM" id="SSF48264">
    <property type="entry name" value="Cytochrome P450"/>
    <property type="match status" value="1"/>
</dbReference>
<evidence type="ECO:0000256" key="5">
    <source>
        <dbReference type="ARBA" id="ARBA00023004"/>
    </source>
</evidence>
<dbReference type="GO" id="GO:0020037">
    <property type="term" value="F:heme binding"/>
    <property type="evidence" value="ECO:0007669"/>
    <property type="project" value="InterPro"/>
</dbReference>
<dbReference type="Gene3D" id="1.10.630.10">
    <property type="entry name" value="Cytochrome P450"/>
    <property type="match status" value="1"/>
</dbReference>
<evidence type="ECO:0000256" key="3">
    <source>
        <dbReference type="ARBA" id="ARBA00022723"/>
    </source>
</evidence>
<dbReference type="GO" id="GO:0005506">
    <property type="term" value="F:iron ion binding"/>
    <property type="evidence" value="ECO:0007669"/>
    <property type="project" value="InterPro"/>
</dbReference>
<evidence type="ECO:0000313" key="9">
    <source>
        <dbReference type="EMBL" id="KAF2652803.1"/>
    </source>
</evidence>
<dbReference type="PROSITE" id="PS00086">
    <property type="entry name" value="CYTOCHROME_P450"/>
    <property type="match status" value="1"/>
</dbReference>
<dbReference type="PRINTS" id="PR00385">
    <property type="entry name" value="P450"/>
</dbReference>
<dbReference type="InterPro" id="IPR001128">
    <property type="entry name" value="Cyt_P450"/>
</dbReference>
<protein>
    <submittedName>
        <fullName evidence="9">Cytochrome P450</fullName>
    </submittedName>
</protein>
<keyword evidence="10" id="KW-1185">Reference proteome</keyword>
<evidence type="ECO:0000256" key="1">
    <source>
        <dbReference type="ARBA" id="ARBA00001971"/>
    </source>
</evidence>
<keyword evidence="7 8" id="KW-0349">Heme</keyword>
<dbReference type="OrthoDB" id="3945418at2759"/>
<gene>
    <name evidence="9" type="ORF">K491DRAFT_725776</name>
</gene>
<keyword evidence="6 8" id="KW-0503">Monooxygenase</keyword>
<comment type="similarity">
    <text evidence="2 8">Belongs to the cytochrome P450 family.</text>
</comment>
<dbReference type="GO" id="GO:0004497">
    <property type="term" value="F:monooxygenase activity"/>
    <property type="evidence" value="ECO:0007669"/>
    <property type="project" value="UniProtKB-KW"/>
</dbReference>
<dbReference type="Pfam" id="PF00067">
    <property type="entry name" value="p450"/>
    <property type="match status" value="1"/>
</dbReference>
<comment type="cofactor">
    <cofactor evidence="1 7">
        <name>heme</name>
        <dbReference type="ChEBI" id="CHEBI:30413"/>
    </cofactor>
</comment>